<feature type="region of interest" description="Disordered" evidence="1">
    <location>
        <begin position="270"/>
        <end position="291"/>
    </location>
</feature>
<dbReference type="Proteomes" id="UP000094444">
    <property type="component" value="Unassembled WGS sequence"/>
</dbReference>
<dbReference type="OrthoDB" id="1669814at2759"/>
<feature type="compositionally biased region" description="Polar residues" evidence="1">
    <location>
        <begin position="271"/>
        <end position="282"/>
    </location>
</feature>
<dbReference type="InterPro" id="IPR044992">
    <property type="entry name" value="ChyE-like"/>
</dbReference>
<organism evidence="2 3">
    <name type="scientific">Diaporthe helianthi</name>
    <dbReference type="NCBI Taxonomy" id="158607"/>
    <lineage>
        <taxon>Eukaryota</taxon>
        <taxon>Fungi</taxon>
        <taxon>Dikarya</taxon>
        <taxon>Ascomycota</taxon>
        <taxon>Pezizomycotina</taxon>
        <taxon>Sordariomycetes</taxon>
        <taxon>Sordariomycetidae</taxon>
        <taxon>Diaporthales</taxon>
        <taxon>Diaporthaceae</taxon>
        <taxon>Diaporthe</taxon>
    </lineage>
</organism>
<evidence type="ECO:0000313" key="2">
    <source>
        <dbReference type="EMBL" id="POS69101.1"/>
    </source>
</evidence>
<protein>
    <recommendedName>
        <fullName evidence="4">Glutamine amidotransferase domain-containing protein</fullName>
    </recommendedName>
</protein>
<evidence type="ECO:0008006" key="4">
    <source>
        <dbReference type="Google" id="ProtNLM"/>
    </source>
</evidence>
<accession>A0A2P5HFT5</accession>
<dbReference type="PANTHER" id="PTHR42695">
    <property type="entry name" value="GLUTAMINE AMIDOTRANSFERASE YLR126C-RELATED"/>
    <property type="match status" value="1"/>
</dbReference>
<proteinExistence type="predicted"/>
<keyword evidence="3" id="KW-1185">Reference proteome</keyword>
<dbReference type="InterPro" id="IPR029062">
    <property type="entry name" value="Class_I_gatase-like"/>
</dbReference>
<dbReference type="STRING" id="158607.A0A2P5HFT5"/>
<dbReference type="AlphaFoldDB" id="A0A2P5HFT5"/>
<dbReference type="EMBL" id="MAVT02002674">
    <property type="protein sequence ID" value="POS69101.1"/>
    <property type="molecule type" value="Genomic_DNA"/>
</dbReference>
<dbReference type="PANTHER" id="PTHR42695:SF6">
    <property type="entry name" value="GLUTAMINE AMIDOTRANSFERASE DOMAIN-CONTAINING PROTEIN"/>
    <property type="match status" value="1"/>
</dbReference>
<dbReference type="CDD" id="cd01741">
    <property type="entry name" value="GATase1_1"/>
    <property type="match status" value="1"/>
</dbReference>
<dbReference type="GO" id="GO:0005829">
    <property type="term" value="C:cytosol"/>
    <property type="evidence" value="ECO:0007669"/>
    <property type="project" value="TreeGrafter"/>
</dbReference>
<dbReference type="Gene3D" id="3.40.50.880">
    <property type="match status" value="1"/>
</dbReference>
<dbReference type="SUPFAM" id="SSF52317">
    <property type="entry name" value="Class I glutamine amidotransferase-like"/>
    <property type="match status" value="1"/>
</dbReference>
<evidence type="ECO:0000313" key="3">
    <source>
        <dbReference type="Proteomes" id="UP000094444"/>
    </source>
</evidence>
<name>A0A2P5HFT5_DIAHE</name>
<dbReference type="InParanoid" id="A0A2P5HFT5"/>
<evidence type="ECO:0000256" key="1">
    <source>
        <dbReference type="SAM" id="MobiDB-lite"/>
    </source>
</evidence>
<sequence>MTLGARCLRVAMLNADTSVPNVYANMGTFGDILHQKLLAAADRTYNKQLKIDHSVYNVVVGEYPASMDDVDAVFVTASAASSYERKEWIERLEEYVVTLYTRHPQVKLFGSCFGHHIICQALLKDHGVVVAKRPGGWEIGVSEVKFTDEFIEAFAPVGSLALKQSSERWPGRLPSPESESGQDFERKSCIHECDHPMPNSAYLEFVHADEVVLASPEISLPKPWVLLGTTEHCKVPGVYQPGRVLTLQGHFEFDTFKSQETMRMFGADEASASNADPVNTSDPGKGSGPACEDGEAVVDLLVRFLIDKWALTREGHDGFLMQADTPTP</sequence>
<comment type="caution">
    <text evidence="2">The sequence shown here is derived from an EMBL/GenBank/DDBJ whole genome shotgun (WGS) entry which is preliminary data.</text>
</comment>
<gene>
    <name evidence="2" type="ORF">DHEL01_v212506</name>
</gene>
<dbReference type="GO" id="GO:0005634">
    <property type="term" value="C:nucleus"/>
    <property type="evidence" value="ECO:0007669"/>
    <property type="project" value="TreeGrafter"/>
</dbReference>
<reference evidence="2" key="1">
    <citation type="submission" date="2017-09" db="EMBL/GenBank/DDBJ databases">
        <title>Polyketide synthases of a Diaporthe helianthi virulent isolate.</title>
        <authorList>
            <person name="Baroncelli R."/>
        </authorList>
    </citation>
    <scope>NUCLEOTIDE SEQUENCE [LARGE SCALE GENOMIC DNA]</scope>
    <source>
        <strain evidence="2">7/96</strain>
    </source>
</reference>